<feature type="region of interest" description="Disordered" evidence="1">
    <location>
        <begin position="143"/>
        <end position="179"/>
    </location>
</feature>
<dbReference type="Gene3D" id="2.60.120.650">
    <property type="entry name" value="Cupin"/>
    <property type="match status" value="1"/>
</dbReference>
<protein>
    <recommendedName>
        <fullName evidence="4">JmjC domain-containing protein</fullName>
    </recommendedName>
</protein>
<dbReference type="RefSeq" id="XP_016256255.1">
    <property type="nucleotide sequence ID" value="XM_016413382.1"/>
</dbReference>
<feature type="compositionally biased region" description="Basic and acidic residues" evidence="1">
    <location>
        <begin position="158"/>
        <end position="168"/>
    </location>
</feature>
<name>A0A0D2DK21_9EURO</name>
<dbReference type="AlphaFoldDB" id="A0A0D2DK21"/>
<dbReference type="STRING" id="215243.A0A0D2DK21"/>
<proteinExistence type="predicted"/>
<evidence type="ECO:0000313" key="2">
    <source>
        <dbReference type="EMBL" id="KIW36039.1"/>
    </source>
</evidence>
<feature type="compositionally biased region" description="Basic residues" evidence="1">
    <location>
        <begin position="561"/>
        <end position="575"/>
    </location>
</feature>
<dbReference type="VEuPathDB" id="FungiDB:PV06_11671"/>
<gene>
    <name evidence="2" type="ORF">PV06_11671</name>
</gene>
<dbReference type="HOGENOM" id="CLU_478196_0_0_1"/>
<evidence type="ECO:0000256" key="1">
    <source>
        <dbReference type="SAM" id="MobiDB-lite"/>
    </source>
</evidence>
<feature type="region of interest" description="Disordered" evidence="1">
    <location>
        <begin position="548"/>
        <end position="575"/>
    </location>
</feature>
<evidence type="ECO:0000313" key="3">
    <source>
        <dbReference type="Proteomes" id="UP000053342"/>
    </source>
</evidence>
<dbReference type="OrthoDB" id="4295657at2759"/>
<evidence type="ECO:0008006" key="4">
    <source>
        <dbReference type="Google" id="ProtNLM"/>
    </source>
</evidence>
<accession>A0A0D2DK21</accession>
<sequence>MSGPTFMSPVDSSTVSLNDVGSTQQDDVFLCTQLQYLSSRHGRHLERTHRNIRTAVEYLKGKRAARKFVKACWQRALAISPQAFMFLSGSFTHHHLLRRGQYACQQLIDLLKRNQSMIDQHSELSSLSAQFLNDLKQLAQADISENPKSSRSLRRPAPRTEKATRAQEELLAPYKPPTHDDEPAVAPWLDYFRKEPAFLIHLDLAFDHSKLGLLTSATEDLRTLWRTHTTGLPTIVPAAACWRGDPPTFEQLWVEMSKIKVNDLRVYEQGEQSANAALAFCQMARPNQDNPICIIGMELPALVRCRAFGGCAQLHQRATTYLEQRTVFNMTPKFSFVDLHTDYGKDGISATLHDCEKVWGMYPPTLHNLQWMAEHRGQQAKLAQGMGVLEGGVVAHTTSAEAVYLPAGCLHAVFTLVGGFLVSIDCTTQRSVWPFAQYLRCNMQAELGATDERNCYFLFLDSLDVALQNAGERDAFRAWIEVEDVLQIKRKSDRGWVRAARKVWDDYLKADPIIDVECPCQGAVSSYFLEHLKVRHLRWLFNDTGQGPTEPNSGVESGTKVIRRRVKRGKSHVDE</sequence>
<reference evidence="2 3" key="1">
    <citation type="submission" date="2015-01" db="EMBL/GenBank/DDBJ databases">
        <title>The Genome Sequence of Exophiala oligosperma CBS72588.</title>
        <authorList>
            <consortium name="The Broad Institute Genomics Platform"/>
            <person name="Cuomo C."/>
            <person name="de Hoog S."/>
            <person name="Gorbushina A."/>
            <person name="Stielow B."/>
            <person name="Teixiera M."/>
            <person name="Abouelleil A."/>
            <person name="Chapman S.B."/>
            <person name="Priest M."/>
            <person name="Young S.K."/>
            <person name="Wortman J."/>
            <person name="Nusbaum C."/>
            <person name="Birren B."/>
        </authorList>
    </citation>
    <scope>NUCLEOTIDE SEQUENCE [LARGE SCALE GENOMIC DNA]</scope>
    <source>
        <strain evidence="2 3">CBS 72588</strain>
    </source>
</reference>
<dbReference type="Proteomes" id="UP000053342">
    <property type="component" value="Unassembled WGS sequence"/>
</dbReference>
<dbReference type="SUPFAM" id="SSF51197">
    <property type="entry name" value="Clavaminate synthase-like"/>
    <property type="match status" value="1"/>
</dbReference>
<organism evidence="2 3">
    <name type="scientific">Exophiala oligosperma</name>
    <dbReference type="NCBI Taxonomy" id="215243"/>
    <lineage>
        <taxon>Eukaryota</taxon>
        <taxon>Fungi</taxon>
        <taxon>Dikarya</taxon>
        <taxon>Ascomycota</taxon>
        <taxon>Pezizomycotina</taxon>
        <taxon>Eurotiomycetes</taxon>
        <taxon>Chaetothyriomycetidae</taxon>
        <taxon>Chaetothyriales</taxon>
        <taxon>Herpotrichiellaceae</taxon>
        <taxon>Exophiala</taxon>
    </lineage>
</organism>
<keyword evidence="3" id="KW-1185">Reference proteome</keyword>
<dbReference type="GeneID" id="27363745"/>
<dbReference type="EMBL" id="KN847380">
    <property type="protein sequence ID" value="KIW36039.1"/>
    <property type="molecule type" value="Genomic_DNA"/>
</dbReference>